<proteinExistence type="predicted"/>
<gene>
    <name evidence="7" type="ORF">C7H09_00800</name>
</gene>
<dbReference type="PANTHER" id="PTHR10629">
    <property type="entry name" value="CYTOSINE-SPECIFIC METHYLTRANSFERASE"/>
    <property type="match status" value="1"/>
</dbReference>
<evidence type="ECO:0000256" key="1">
    <source>
        <dbReference type="ARBA" id="ARBA00011975"/>
    </source>
</evidence>
<dbReference type="GO" id="GO:0003677">
    <property type="term" value="F:DNA binding"/>
    <property type="evidence" value="ECO:0007669"/>
    <property type="project" value="TreeGrafter"/>
</dbReference>
<dbReference type="GO" id="GO:0009307">
    <property type="term" value="P:DNA restriction-modification system"/>
    <property type="evidence" value="ECO:0007669"/>
    <property type="project" value="UniProtKB-KW"/>
</dbReference>
<dbReference type="GO" id="GO:0003886">
    <property type="term" value="F:DNA (cytosine-5-)-methyltransferase activity"/>
    <property type="evidence" value="ECO:0007669"/>
    <property type="project" value="UniProtKB-EC"/>
</dbReference>
<dbReference type="EC" id="2.1.1.37" evidence="1"/>
<dbReference type="RefSeq" id="WP_106760773.1">
    <property type="nucleotide sequence ID" value="NZ_PXNP01000006.1"/>
</dbReference>
<dbReference type="SUPFAM" id="SSF53335">
    <property type="entry name" value="S-adenosyl-L-methionine-dependent methyltransferases"/>
    <property type="match status" value="1"/>
</dbReference>
<comment type="catalytic activity">
    <reaction evidence="6">
        <text>a 2'-deoxycytidine in DNA + S-adenosyl-L-methionine = a 5-methyl-2'-deoxycytidine in DNA + S-adenosyl-L-homocysteine + H(+)</text>
        <dbReference type="Rhea" id="RHEA:13681"/>
        <dbReference type="Rhea" id="RHEA-COMP:11369"/>
        <dbReference type="Rhea" id="RHEA-COMP:11370"/>
        <dbReference type="ChEBI" id="CHEBI:15378"/>
        <dbReference type="ChEBI" id="CHEBI:57856"/>
        <dbReference type="ChEBI" id="CHEBI:59789"/>
        <dbReference type="ChEBI" id="CHEBI:85452"/>
        <dbReference type="ChEBI" id="CHEBI:85454"/>
        <dbReference type="EC" id="2.1.1.37"/>
    </reaction>
</comment>
<protein>
    <recommendedName>
        <fullName evidence="1">DNA (cytosine-5-)-methyltransferase</fullName>
        <ecNumber evidence="1">2.1.1.37</ecNumber>
    </recommendedName>
</protein>
<keyword evidence="3" id="KW-0808">Transferase</keyword>
<sequence length="603" mass="65260">MSKSLRRSRAVRAKVTGAPLNLEFAINVDLFAGGGGASTGIERGLGRPVHIAINHNPKALSMHQANHPETLHLQEDIWAVDPVTVLAGRSVGWLHASPDCTHHSQAAGGQPRKQEIRSLAWVITKWLALGKPAVLSMENVKQMRTWGPLVAKRDKATGRVIKLVEVQRGKKTKIEQHIAEPGERVPRQQQYLVPDPKRAGQTWRRFLASIERMGYELDHTVKNAADYGAATSRQRLYLVARRDGEPVCWPAPTHCKAPAPGSHLKPYRVTADHIDWSIPCPSIFLTKEDARAQGLNVKRPLADATLERVAIGVIREVLTNPKPFIIELANWSGRGVDSVDAPLRTITGWPKGGAFALCNPSLAPLVVRHFGKGGEHGVDEPAAAIMASGGGKSMLAAPLMVQANGGFNTVPARSVADPCSTITSSGSQQQLASAFMVHLRKNLPPSTPESQLPTIVSAGQHHALVQTVMANPGECGLTPEQEAGALRVSAFLMRYYSSGGQWGAVTEPMHTITTKDRLALVTVTWCGNTWVIVDIGLRMLVPKELYGCQGMPRHYIHDRGHDGTPLSITDQVLMVGNSVSPPPMAAIARANNPYKHLQASRAA</sequence>
<evidence type="ECO:0000256" key="3">
    <source>
        <dbReference type="ARBA" id="ARBA00022679"/>
    </source>
</evidence>
<organism evidence="7 8">
    <name type="scientific">Marinobacter fuscus</name>
    <dbReference type="NCBI Taxonomy" id="2109942"/>
    <lineage>
        <taxon>Bacteria</taxon>
        <taxon>Pseudomonadati</taxon>
        <taxon>Pseudomonadota</taxon>
        <taxon>Gammaproteobacteria</taxon>
        <taxon>Pseudomonadales</taxon>
        <taxon>Marinobacteraceae</taxon>
        <taxon>Marinobacter</taxon>
    </lineage>
</organism>
<dbReference type="AlphaFoldDB" id="A0A2T1KWQ4"/>
<keyword evidence="8" id="KW-1185">Reference proteome</keyword>
<comment type="caution">
    <text evidence="7">The sequence shown here is derived from an EMBL/GenBank/DDBJ whole genome shotgun (WGS) entry which is preliminary data.</text>
</comment>
<dbReference type="Pfam" id="PF00145">
    <property type="entry name" value="DNA_methylase"/>
    <property type="match status" value="2"/>
</dbReference>
<evidence type="ECO:0000256" key="6">
    <source>
        <dbReference type="ARBA" id="ARBA00047422"/>
    </source>
</evidence>
<dbReference type="EMBL" id="PXNP01000006">
    <property type="protein sequence ID" value="PSF14162.1"/>
    <property type="molecule type" value="Genomic_DNA"/>
</dbReference>
<dbReference type="InterPro" id="IPR001525">
    <property type="entry name" value="C5_MeTfrase"/>
</dbReference>
<dbReference type="GO" id="GO:0032259">
    <property type="term" value="P:methylation"/>
    <property type="evidence" value="ECO:0007669"/>
    <property type="project" value="UniProtKB-KW"/>
</dbReference>
<dbReference type="Gene3D" id="3.40.50.150">
    <property type="entry name" value="Vaccinia Virus protein VP39"/>
    <property type="match status" value="1"/>
</dbReference>
<name>A0A2T1KWQ4_9GAMM</name>
<evidence type="ECO:0000256" key="5">
    <source>
        <dbReference type="ARBA" id="ARBA00022747"/>
    </source>
</evidence>
<dbReference type="PANTHER" id="PTHR10629:SF52">
    <property type="entry name" value="DNA (CYTOSINE-5)-METHYLTRANSFERASE 1"/>
    <property type="match status" value="1"/>
</dbReference>
<keyword evidence="2" id="KW-0489">Methyltransferase</keyword>
<reference evidence="7 8" key="1">
    <citation type="submission" date="2018-03" db="EMBL/GenBank/DDBJ databases">
        <title>Marinobacter brunus sp. nov., a marine bacterium of Gamma-proteobacteria isolated from the surface seawater of the South China Sea.</title>
        <authorList>
            <person name="Cheng H."/>
            <person name="Wu Y.-H."/>
            <person name="Xamxidin M."/>
            <person name="Xu X.-W."/>
        </authorList>
    </citation>
    <scope>NUCLEOTIDE SEQUENCE [LARGE SCALE GENOMIC DNA]</scope>
    <source>
        <strain evidence="7 8">NH169-3</strain>
    </source>
</reference>
<dbReference type="Proteomes" id="UP000239866">
    <property type="component" value="Unassembled WGS sequence"/>
</dbReference>
<evidence type="ECO:0000256" key="2">
    <source>
        <dbReference type="ARBA" id="ARBA00022603"/>
    </source>
</evidence>
<dbReference type="InterPro" id="IPR050390">
    <property type="entry name" value="C5-Methyltransferase"/>
</dbReference>
<evidence type="ECO:0000313" key="8">
    <source>
        <dbReference type="Proteomes" id="UP000239866"/>
    </source>
</evidence>
<accession>A0A2T1KWQ4</accession>
<keyword evidence="4" id="KW-0949">S-adenosyl-L-methionine</keyword>
<evidence type="ECO:0000256" key="4">
    <source>
        <dbReference type="ARBA" id="ARBA00022691"/>
    </source>
</evidence>
<dbReference type="OrthoDB" id="9813719at2"/>
<keyword evidence="5" id="KW-0680">Restriction system</keyword>
<evidence type="ECO:0000313" key="7">
    <source>
        <dbReference type="EMBL" id="PSF14162.1"/>
    </source>
</evidence>
<dbReference type="InterPro" id="IPR029063">
    <property type="entry name" value="SAM-dependent_MTases_sf"/>
</dbReference>
<dbReference type="GO" id="GO:0044027">
    <property type="term" value="P:negative regulation of gene expression via chromosomal CpG island methylation"/>
    <property type="evidence" value="ECO:0007669"/>
    <property type="project" value="TreeGrafter"/>
</dbReference>